<name>B7FG29_MEDTR</name>
<sequence length="19" mass="2224">MLSETFFSPLKEIDLVKLL</sequence>
<dbReference type="EMBL" id="BT050974">
    <property type="protein sequence ID" value="ACJ83641.1"/>
    <property type="molecule type" value="mRNA"/>
</dbReference>
<protein>
    <submittedName>
        <fullName evidence="1">Uncharacterized protein</fullName>
    </submittedName>
</protein>
<organism evidence="1">
    <name type="scientific">Medicago truncatula</name>
    <name type="common">Barrel medic</name>
    <name type="synonym">Medicago tribuloides</name>
    <dbReference type="NCBI Taxonomy" id="3880"/>
    <lineage>
        <taxon>Eukaryota</taxon>
        <taxon>Viridiplantae</taxon>
        <taxon>Streptophyta</taxon>
        <taxon>Embryophyta</taxon>
        <taxon>Tracheophyta</taxon>
        <taxon>Spermatophyta</taxon>
        <taxon>Magnoliopsida</taxon>
        <taxon>eudicotyledons</taxon>
        <taxon>Gunneridae</taxon>
        <taxon>Pentapetalae</taxon>
        <taxon>rosids</taxon>
        <taxon>fabids</taxon>
        <taxon>Fabales</taxon>
        <taxon>Fabaceae</taxon>
        <taxon>Papilionoideae</taxon>
        <taxon>50 kb inversion clade</taxon>
        <taxon>NPAAA clade</taxon>
        <taxon>Hologalegina</taxon>
        <taxon>IRL clade</taxon>
        <taxon>Trifolieae</taxon>
        <taxon>Medicago</taxon>
    </lineage>
</organism>
<evidence type="ECO:0000313" key="1">
    <source>
        <dbReference type="EMBL" id="ACJ83641.1"/>
    </source>
</evidence>
<dbReference type="AlphaFoldDB" id="B7FG29"/>
<reference evidence="1" key="1">
    <citation type="submission" date="2008-12" db="EMBL/GenBank/DDBJ databases">
        <title>Medicago truncatula full length cdna cloning project.</title>
        <authorList>
            <person name="Moskal W."/>
            <person name="Chan A."/>
            <person name="Cheung F."/>
            <person name="Xiao Y."/>
            <person name="Town C.D."/>
        </authorList>
    </citation>
    <scope>NUCLEOTIDE SEQUENCE</scope>
</reference>
<proteinExistence type="evidence at transcript level"/>
<accession>B7FG29</accession>